<organism evidence="1 2">
    <name type="scientific">Cytospora leucostoma</name>
    <dbReference type="NCBI Taxonomy" id="1230097"/>
    <lineage>
        <taxon>Eukaryota</taxon>
        <taxon>Fungi</taxon>
        <taxon>Dikarya</taxon>
        <taxon>Ascomycota</taxon>
        <taxon>Pezizomycotina</taxon>
        <taxon>Sordariomycetes</taxon>
        <taxon>Sordariomycetidae</taxon>
        <taxon>Diaporthales</taxon>
        <taxon>Cytosporaceae</taxon>
        <taxon>Cytospora</taxon>
    </lineage>
</organism>
<protein>
    <submittedName>
        <fullName evidence="1">Uncharacterized protein</fullName>
    </submittedName>
</protein>
<accession>A0A423XJN5</accession>
<dbReference type="AlphaFoldDB" id="A0A423XJN5"/>
<evidence type="ECO:0000313" key="1">
    <source>
        <dbReference type="EMBL" id="ROW16378.1"/>
    </source>
</evidence>
<reference evidence="1 2" key="1">
    <citation type="submission" date="2015-09" db="EMBL/GenBank/DDBJ databases">
        <title>Host preference determinants of Valsa canker pathogens revealed by comparative genomics.</title>
        <authorList>
            <person name="Yin Z."/>
            <person name="Huang L."/>
        </authorList>
    </citation>
    <scope>NUCLEOTIDE SEQUENCE [LARGE SCALE GENOMIC DNA]</scope>
    <source>
        <strain evidence="1 2">SXYLt</strain>
    </source>
</reference>
<dbReference type="Proteomes" id="UP000285146">
    <property type="component" value="Unassembled WGS sequence"/>
</dbReference>
<dbReference type="InParanoid" id="A0A423XJN5"/>
<sequence length="149" mass="16717">MASLCDHCRKIPFSQLSCPTASDILRARQAAKNGQRVPKILPFREVFSTAPDASEEGNIRLGSLSRICQDKEHCGLCRLFYDVIQERGPRGINNTLLSEDDERIAFFARLVFFAYITESLGDSSMNGCPDAYFVLRRLCLVTKLNKIPA</sequence>
<comment type="caution">
    <text evidence="1">The sequence shown here is derived from an EMBL/GenBank/DDBJ whole genome shotgun (WGS) entry which is preliminary data.</text>
</comment>
<gene>
    <name evidence="1" type="ORF">VPNG_02698</name>
</gene>
<keyword evidence="2" id="KW-1185">Reference proteome</keyword>
<dbReference type="EMBL" id="LKEB01000005">
    <property type="protein sequence ID" value="ROW16378.1"/>
    <property type="molecule type" value="Genomic_DNA"/>
</dbReference>
<evidence type="ECO:0000313" key="2">
    <source>
        <dbReference type="Proteomes" id="UP000285146"/>
    </source>
</evidence>
<name>A0A423XJN5_9PEZI</name>
<proteinExistence type="predicted"/>